<dbReference type="Pfam" id="PF08878">
    <property type="entry name" value="HamA"/>
    <property type="match status" value="1"/>
</dbReference>
<reference evidence="2 3" key="1">
    <citation type="submission" date="2015-06" db="EMBL/GenBank/DDBJ databases">
        <title>The Genome Sequence of Enterococcus hirae 88EA1.</title>
        <authorList>
            <consortium name="The Broad Institute Genomics Platform"/>
            <consortium name="The Broad Institute Genome Sequencing Center for Infectious Disease"/>
            <person name="Earl A.M."/>
            <person name="Van Tyne D."/>
            <person name="Lebreton F."/>
            <person name="Saavedra J.T."/>
            <person name="Gilmore M.S."/>
            <person name="Manson McGuire A."/>
            <person name="Clock S."/>
            <person name="Crupain M."/>
            <person name="Rangan U."/>
            <person name="Young S."/>
            <person name="Abouelleil A."/>
            <person name="Cao P."/>
            <person name="Chapman S.B."/>
            <person name="Griggs A."/>
            <person name="Priest M."/>
            <person name="Shea T."/>
            <person name="Wortman J."/>
            <person name="Nusbaum C."/>
            <person name="Birren B."/>
        </authorList>
    </citation>
    <scope>NUCLEOTIDE SEQUENCE [LARGE SCALE GENOMIC DNA]</scope>
    <source>
        <strain evidence="2 3">88EA1</strain>
    </source>
</reference>
<dbReference type="Proteomes" id="UP000253498">
    <property type="component" value="Unassembled WGS sequence"/>
</dbReference>
<feature type="domain" description="Anti-bacteriophage protein A/HamA C-terminal" evidence="1">
    <location>
        <begin position="12"/>
        <end position="298"/>
    </location>
</feature>
<dbReference type="AlphaFoldDB" id="A0AB37IDS6"/>
<evidence type="ECO:0000313" key="2">
    <source>
        <dbReference type="EMBL" id="RBT70970.1"/>
    </source>
</evidence>
<protein>
    <recommendedName>
        <fullName evidence="1">Anti-bacteriophage protein A/HamA C-terminal domain-containing protein</fullName>
    </recommendedName>
</protein>
<proteinExistence type="predicted"/>
<sequence length="302" mass="34733">MPIETNPFSKNFLEVLQHSKTYKVNNATNNLELFTCQINANKFNYSQMVESLLEAVAYFSISRKKLSEYQSSPMKLSQRAREKFKNYKKNKGELGEFLLFCFLEGHLGAPKVLSKLELKTATNMYVNGSDGIHFLRLPNGDYQLIFGESKVYADLTDGLRDAFHSVRDFINETSGSGEKSGINYEKHLISSNIFNKTWSPEEEAFIEGLIYPSTDNSFNVDDAFGIFIGFEINITDEQKKLSNSEFRVAINKQINDIVTKKIKNIEKYISENELFGYTFHVYTMPFTDIDKTREIILENLIK</sequence>
<gene>
    <name evidence="2" type="ORF">EB03_00003</name>
</gene>
<name>A0AB37IDS6_ENTHR</name>
<evidence type="ECO:0000259" key="1">
    <source>
        <dbReference type="Pfam" id="PF08878"/>
    </source>
</evidence>
<organism evidence="2 3">
    <name type="scientific">Enterococcus hirae</name>
    <dbReference type="NCBI Taxonomy" id="1354"/>
    <lineage>
        <taxon>Bacteria</taxon>
        <taxon>Bacillati</taxon>
        <taxon>Bacillota</taxon>
        <taxon>Bacilli</taxon>
        <taxon>Lactobacillales</taxon>
        <taxon>Enterococcaceae</taxon>
        <taxon>Enterococcus</taxon>
    </lineage>
</organism>
<dbReference type="RefSeq" id="WP_096709538.1">
    <property type="nucleotide sequence ID" value="NZ_JBFCRP010000001.1"/>
</dbReference>
<accession>A0AB37IDS6</accession>
<evidence type="ECO:0000313" key="3">
    <source>
        <dbReference type="Proteomes" id="UP000253498"/>
    </source>
</evidence>
<dbReference type="InterPro" id="IPR014976">
    <property type="entry name" value="AbpA_HamA_C"/>
</dbReference>
<dbReference type="EMBL" id="LESJ01000001">
    <property type="protein sequence ID" value="RBT70970.1"/>
    <property type="molecule type" value="Genomic_DNA"/>
</dbReference>
<comment type="caution">
    <text evidence="2">The sequence shown here is derived from an EMBL/GenBank/DDBJ whole genome shotgun (WGS) entry which is preliminary data.</text>
</comment>